<name>Q6IJE3_DROME</name>
<dbReference type="AlphaFoldDB" id="Q6IJE3"/>
<proteinExistence type="predicted"/>
<reference evidence="1" key="1">
    <citation type="journal article" date="2003" name="Genome Biol.">
        <title>An integrated gene annotation and transcriptional profiling approach towards the full gene content of the Drosophila genome.</title>
        <authorList>
            <person name="Hild M."/>
            <person name="Beckmann B."/>
            <person name="Haas S.A."/>
            <person name="Koch B."/>
            <person name="Solovyev V."/>
            <person name="Busold C."/>
            <person name="Fellenberg K."/>
            <person name="Boutros M."/>
            <person name="Vingron M."/>
            <person name="Sauer F."/>
            <person name="Hoheisel J.D."/>
            <person name="Paro R."/>
        </authorList>
    </citation>
    <scope>NUCLEOTIDE SEQUENCE</scope>
</reference>
<evidence type="ECO:0000313" key="1">
    <source>
        <dbReference type="EMBL" id="DAA04278.1"/>
    </source>
</evidence>
<accession>Q6IJE3</accession>
<dbReference type="EMBL" id="BK002773">
    <property type="protein sequence ID" value="DAA04278.1"/>
    <property type="molecule type" value="Genomic_DNA"/>
</dbReference>
<organism evidence="1">
    <name type="scientific">Drosophila melanogaster</name>
    <name type="common">Fruit fly</name>
    <dbReference type="NCBI Taxonomy" id="7227"/>
    <lineage>
        <taxon>Eukaryota</taxon>
        <taxon>Metazoa</taxon>
        <taxon>Ecdysozoa</taxon>
        <taxon>Arthropoda</taxon>
        <taxon>Hexapoda</taxon>
        <taxon>Insecta</taxon>
        <taxon>Pterygota</taxon>
        <taxon>Neoptera</taxon>
        <taxon>Endopterygota</taxon>
        <taxon>Diptera</taxon>
        <taxon>Brachycera</taxon>
        <taxon>Muscomorpha</taxon>
        <taxon>Ephydroidea</taxon>
        <taxon>Drosophilidae</taxon>
        <taxon>Drosophila</taxon>
        <taxon>Sophophora</taxon>
    </lineage>
</organism>
<gene>
    <name evidence="1" type="ORF">HDC15090</name>
</gene>
<sequence length="74" mass="8273">MKEVLRSKAQEWPKRLFPKCFLHYKRGAFGVGARTPDQVGWPSVGLTQFPDRTPGGREQGCAVLVGQVEMAIRT</sequence>
<protein>
    <submittedName>
        <fullName evidence="1">HDC15090</fullName>
    </submittedName>
</protein>